<dbReference type="PANTHER" id="PTHR10815:SF13">
    <property type="entry name" value="METHYLATED-DNA--PROTEIN-CYSTEINE METHYLTRANSFERASE"/>
    <property type="match status" value="1"/>
</dbReference>
<keyword evidence="2 8" id="KW-0489">Methyltransferase</keyword>
<dbReference type="InterPro" id="IPR036217">
    <property type="entry name" value="MethylDNA_cys_MeTrfase_DNAb"/>
</dbReference>
<dbReference type="NCBIfam" id="TIGR00589">
    <property type="entry name" value="ogt"/>
    <property type="match status" value="1"/>
</dbReference>
<dbReference type="PROSITE" id="PS00374">
    <property type="entry name" value="MGMT"/>
    <property type="match status" value="1"/>
</dbReference>
<comment type="catalytic activity">
    <reaction evidence="6">
        <text>a 6-O-methyl-2'-deoxyguanosine in DNA + L-cysteinyl-[protein] = S-methyl-L-cysteinyl-[protein] + a 2'-deoxyguanosine in DNA</text>
        <dbReference type="Rhea" id="RHEA:24000"/>
        <dbReference type="Rhea" id="RHEA-COMP:10131"/>
        <dbReference type="Rhea" id="RHEA-COMP:10132"/>
        <dbReference type="Rhea" id="RHEA-COMP:11367"/>
        <dbReference type="Rhea" id="RHEA-COMP:11368"/>
        <dbReference type="ChEBI" id="CHEBI:29950"/>
        <dbReference type="ChEBI" id="CHEBI:82612"/>
        <dbReference type="ChEBI" id="CHEBI:85445"/>
        <dbReference type="ChEBI" id="CHEBI:85448"/>
        <dbReference type="EC" id="2.1.1.63"/>
    </reaction>
</comment>
<dbReference type="Pfam" id="PF01035">
    <property type="entry name" value="DNA_binding_1"/>
    <property type="match status" value="1"/>
</dbReference>
<evidence type="ECO:0000256" key="4">
    <source>
        <dbReference type="ARBA" id="ARBA00022763"/>
    </source>
</evidence>
<evidence type="ECO:0000256" key="1">
    <source>
        <dbReference type="ARBA" id="ARBA00001286"/>
    </source>
</evidence>
<evidence type="ECO:0000256" key="2">
    <source>
        <dbReference type="ARBA" id="ARBA00022603"/>
    </source>
</evidence>
<dbReference type="Gene3D" id="1.10.10.10">
    <property type="entry name" value="Winged helix-like DNA-binding domain superfamily/Winged helix DNA-binding domain"/>
    <property type="match status" value="1"/>
</dbReference>
<dbReference type="Proteomes" id="UP001172708">
    <property type="component" value="Unassembled WGS sequence"/>
</dbReference>
<dbReference type="PANTHER" id="PTHR10815">
    <property type="entry name" value="METHYLATED-DNA--PROTEIN-CYSTEINE METHYLTRANSFERASE"/>
    <property type="match status" value="1"/>
</dbReference>
<dbReference type="InterPro" id="IPR001497">
    <property type="entry name" value="MethylDNA_cys_MeTrfase_AS"/>
</dbReference>
<accession>A0ABT8GGC6</accession>
<evidence type="ECO:0000313" key="8">
    <source>
        <dbReference type="EMBL" id="MDN4480321.1"/>
    </source>
</evidence>
<proteinExistence type="predicted"/>
<keyword evidence="3 8" id="KW-0808">Transferase</keyword>
<evidence type="ECO:0000256" key="5">
    <source>
        <dbReference type="ARBA" id="ARBA00023204"/>
    </source>
</evidence>
<gene>
    <name evidence="8" type="ORF">QQX02_05225</name>
</gene>
<keyword evidence="4" id="KW-0227">DNA damage</keyword>
<evidence type="ECO:0000256" key="6">
    <source>
        <dbReference type="ARBA" id="ARBA00049348"/>
    </source>
</evidence>
<comment type="catalytic activity">
    <reaction evidence="1">
        <text>a 4-O-methyl-thymidine in DNA + L-cysteinyl-[protein] = a thymidine in DNA + S-methyl-L-cysteinyl-[protein]</text>
        <dbReference type="Rhea" id="RHEA:53428"/>
        <dbReference type="Rhea" id="RHEA-COMP:10131"/>
        <dbReference type="Rhea" id="RHEA-COMP:10132"/>
        <dbReference type="Rhea" id="RHEA-COMP:13555"/>
        <dbReference type="Rhea" id="RHEA-COMP:13556"/>
        <dbReference type="ChEBI" id="CHEBI:29950"/>
        <dbReference type="ChEBI" id="CHEBI:82612"/>
        <dbReference type="ChEBI" id="CHEBI:137386"/>
        <dbReference type="ChEBI" id="CHEBI:137387"/>
        <dbReference type="EC" id="2.1.1.63"/>
    </reaction>
</comment>
<comment type="caution">
    <text evidence="8">The sequence shown here is derived from an EMBL/GenBank/DDBJ whole genome shotgun (WGS) entry which is preliminary data.</text>
</comment>
<keyword evidence="5" id="KW-0234">DNA repair</keyword>
<keyword evidence="9" id="KW-1185">Reference proteome</keyword>
<dbReference type="EC" id="2.1.1.63" evidence="8"/>
<evidence type="ECO:0000259" key="7">
    <source>
        <dbReference type="Pfam" id="PF01035"/>
    </source>
</evidence>
<feature type="domain" description="Methylated-DNA-[protein]-cysteine S-methyltransferase DNA binding" evidence="7">
    <location>
        <begin position="87"/>
        <end position="167"/>
    </location>
</feature>
<dbReference type="InterPro" id="IPR014048">
    <property type="entry name" value="MethylDNA_cys_MeTrfase_DNA-bd"/>
</dbReference>
<dbReference type="InterPro" id="IPR036388">
    <property type="entry name" value="WH-like_DNA-bd_sf"/>
</dbReference>
<name>A0ABT8GGC6_9MICO</name>
<evidence type="ECO:0000313" key="9">
    <source>
        <dbReference type="Proteomes" id="UP001172708"/>
    </source>
</evidence>
<evidence type="ECO:0000256" key="3">
    <source>
        <dbReference type="ARBA" id="ARBA00022679"/>
    </source>
</evidence>
<sequence>MTVHPLVTAGFDTPFGDLHVLVSPEDSVVRAAGFRPLRDVAAGLPSVLAARGWEAGEMPHVEHAVDAWLDGDADAVTTVAVDQPGGPFFQEVWAALRSVPGGEVVSYQELAQMAGRPRAMRAVGTACARNGIAPFVPCHRVIQSGGRLGSYGFGGTSVKAAMLEHEGFRVASHSPDASVTVAR</sequence>
<dbReference type="GO" id="GO:0003908">
    <property type="term" value="F:methylated-DNA-[protein]-cysteine S-methyltransferase activity"/>
    <property type="evidence" value="ECO:0007669"/>
    <property type="project" value="UniProtKB-EC"/>
</dbReference>
<dbReference type="EMBL" id="JAUHQA010000001">
    <property type="protein sequence ID" value="MDN4480321.1"/>
    <property type="molecule type" value="Genomic_DNA"/>
</dbReference>
<reference evidence="8" key="1">
    <citation type="submission" date="2023-06" db="EMBL/GenBank/DDBJ databases">
        <title>Egi l300058.</title>
        <authorList>
            <person name="Gao L."/>
            <person name="Fang B.-Z."/>
            <person name="Li W.-J."/>
        </authorList>
    </citation>
    <scope>NUCLEOTIDE SEQUENCE</scope>
    <source>
        <strain evidence="8">EGI L300058</strain>
    </source>
</reference>
<dbReference type="CDD" id="cd06445">
    <property type="entry name" value="ATase"/>
    <property type="match status" value="1"/>
</dbReference>
<organism evidence="8 9">
    <name type="scientific">Demequina muriae</name>
    <dbReference type="NCBI Taxonomy" id="3051664"/>
    <lineage>
        <taxon>Bacteria</taxon>
        <taxon>Bacillati</taxon>
        <taxon>Actinomycetota</taxon>
        <taxon>Actinomycetes</taxon>
        <taxon>Micrococcales</taxon>
        <taxon>Demequinaceae</taxon>
        <taxon>Demequina</taxon>
    </lineage>
</organism>
<dbReference type="RefSeq" id="WP_301141687.1">
    <property type="nucleotide sequence ID" value="NZ_JAUHQA010000001.1"/>
</dbReference>
<dbReference type="GO" id="GO:0032259">
    <property type="term" value="P:methylation"/>
    <property type="evidence" value="ECO:0007669"/>
    <property type="project" value="UniProtKB-KW"/>
</dbReference>
<dbReference type="SUPFAM" id="SSF46767">
    <property type="entry name" value="Methylated DNA-protein cysteine methyltransferase, C-terminal domain"/>
    <property type="match status" value="1"/>
</dbReference>
<protein>
    <submittedName>
        <fullName evidence="8">MGMT family protein</fullName>
        <ecNumber evidence="8">2.1.1.63</ecNumber>
    </submittedName>
</protein>